<dbReference type="Proteomes" id="UP000269721">
    <property type="component" value="Unassembled WGS sequence"/>
</dbReference>
<dbReference type="AlphaFoldDB" id="A0A4P9W1J0"/>
<evidence type="ECO:0000313" key="3">
    <source>
        <dbReference type="Proteomes" id="UP000269721"/>
    </source>
</evidence>
<feature type="transmembrane region" description="Helical" evidence="1">
    <location>
        <begin position="6"/>
        <end position="26"/>
    </location>
</feature>
<name>A0A4P9W1J0_9FUNG</name>
<sequence>MDLLNPIIATLLSAAVVGMMSTGTAFRRTGGGWLNKDQIGIFRLKKSPESMIGGNGVTDQGNSEECDGWEWMGVLFKLGINGIVYRRSDCSSPPPFLQAAVPVDVIPTPAKIIKYLHDNPQLGGIRPMVFVFFKSTLEIRTWMAGKLFEIARTKNRIEVQQRISILSFAPLSRSASTRACLKLTLALPSLTAVARPEFSCS</sequence>
<proteinExistence type="predicted"/>
<evidence type="ECO:0000256" key="1">
    <source>
        <dbReference type="SAM" id="Phobius"/>
    </source>
</evidence>
<evidence type="ECO:0000313" key="2">
    <source>
        <dbReference type="EMBL" id="RKO86049.1"/>
    </source>
</evidence>
<reference evidence="3" key="1">
    <citation type="journal article" date="2018" name="Nat. Microbiol.">
        <title>Leveraging single-cell genomics to expand the fungal tree of life.</title>
        <authorList>
            <person name="Ahrendt S.R."/>
            <person name="Quandt C.A."/>
            <person name="Ciobanu D."/>
            <person name="Clum A."/>
            <person name="Salamov A."/>
            <person name="Andreopoulos B."/>
            <person name="Cheng J.F."/>
            <person name="Woyke T."/>
            <person name="Pelin A."/>
            <person name="Henrissat B."/>
            <person name="Reynolds N.K."/>
            <person name="Benny G.L."/>
            <person name="Smith M.E."/>
            <person name="James T.Y."/>
            <person name="Grigoriev I.V."/>
        </authorList>
    </citation>
    <scope>NUCLEOTIDE SEQUENCE [LARGE SCALE GENOMIC DNA]</scope>
</reference>
<keyword evidence="1" id="KW-0812">Transmembrane</keyword>
<organism evidence="2 3">
    <name type="scientific">Blyttiomyces helicus</name>
    <dbReference type="NCBI Taxonomy" id="388810"/>
    <lineage>
        <taxon>Eukaryota</taxon>
        <taxon>Fungi</taxon>
        <taxon>Fungi incertae sedis</taxon>
        <taxon>Chytridiomycota</taxon>
        <taxon>Chytridiomycota incertae sedis</taxon>
        <taxon>Chytridiomycetes</taxon>
        <taxon>Chytridiomycetes incertae sedis</taxon>
        <taxon>Blyttiomyces</taxon>
    </lineage>
</organism>
<protein>
    <submittedName>
        <fullName evidence="2">Uncharacterized protein</fullName>
    </submittedName>
</protein>
<keyword evidence="1" id="KW-1133">Transmembrane helix</keyword>
<keyword evidence="1" id="KW-0472">Membrane</keyword>
<dbReference type="EMBL" id="KZ998519">
    <property type="protein sequence ID" value="RKO86049.1"/>
    <property type="molecule type" value="Genomic_DNA"/>
</dbReference>
<accession>A0A4P9W1J0</accession>
<gene>
    <name evidence="2" type="ORF">BDK51DRAFT_49033</name>
</gene>
<keyword evidence="3" id="KW-1185">Reference proteome</keyword>